<dbReference type="PANTHER" id="PTHR33695:SF1">
    <property type="entry name" value="LIPOPROTEIN SIGNAL PEPTIDASE"/>
    <property type="match status" value="1"/>
</dbReference>
<comment type="catalytic activity">
    <reaction evidence="9 10">
        <text>Release of signal peptides from bacterial membrane prolipoproteins. Hydrolyzes -Xaa-Yaa-Zaa-|-(S,diacylglyceryl)Cys-, in which Xaa is hydrophobic (preferably Leu), and Yaa (Ala or Ser) and Zaa (Gly or Ala) have small, neutral side chains.</text>
        <dbReference type="EC" id="3.4.23.36"/>
    </reaction>
</comment>
<evidence type="ECO:0000256" key="11">
    <source>
        <dbReference type="RuleBase" id="RU004181"/>
    </source>
</evidence>
<comment type="similarity">
    <text evidence="1 9 11">Belongs to the peptidase A8 family.</text>
</comment>
<protein>
    <recommendedName>
        <fullName evidence="9">Lipoprotein signal peptidase</fullName>
        <ecNumber evidence="9">3.4.23.36</ecNumber>
    </recommendedName>
    <alternativeName>
        <fullName evidence="9">Prolipoprotein signal peptidase</fullName>
    </alternativeName>
    <alternativeName>
        <fullName evidence="9">Signal peptidase II</fullName>
        <shortName evidence="9">SPase II</shortName>
    </alternativeName>
</protein>
<feature type="transmembrane region" description="Helical" evidence="9">
    <location>
        <begin position="43"/>
        <end position="62"/>
    </location>
</feature>
<accession>A0A328AY20</accession>
<evidence type="ECO:0000256" key="9">
    <source>
        <dbReference type="HAMAP-Rule" id="MF_00161"/>
    </source>
</evidence>
<comment type="pathway">
    <text evidence="9">Protein modification; lipoprotein biosynthesis (signal peptide cleavage).</text>
</comment>
<keyword evidence="2 9" id="KW-1003">Cell membrane</keyword>
<dbReference type="EC" id="3.4.23.36" evidence="9"/>
<feature type="transmembrane region" description="Helical" evidence="9">
    <location>
        <begin position="68"/>
        <end position="87"/>
    </location>
</feature>
<dbReference type="Pfam" id="PF01252">
    <property type="entry name" value="Peptidase_A8"/>
    <property type="match status" value="1"/>
</dbReference>
<keyword evidence="3 9" id="KW-0645">Protease</keyword>
<evidence type="ECO:0000256" key="3">
    <source>
        <dbReference type="ARBA" id="ARBA00022670"/>
    </source>
</evidence>
<keyword evidence="6 9" id="KW-0378">Hydrolase</keyword>
<feature type="transmembrane region" description="Helical" evidence="9">
    <location>
        <begin position="12"/>
        <end position="31"/>
    </location>
</feature>
<dbReference type="GO" id="GO:0006508">
    <property type="term" value="P:proteolysis"/>
    <property type="evidence" value="ECO:0007669"/>
    <property type="project" value="UniProtKB-KW"/>
</dbReference>
<proteinExistence type="inferred from homology"/>
<feature type="transmembrane region" description="Helical" evidence="9">
    <location>
        <begin position="132"/>
        <end position="151"/>
    </location>
</feature>
<feature type="active site" evidence="9">
    <location>
        <position position="139"/>
    </location>
</feature>
<keyword evidence="8 9" id="KW-0472">Membrane</keyword>
<dbReference type="EMBL" id="QFYP01000001">
    <property type="protein sequence ID" value="RAK59175.1"/>
    <property type="molecule type" value="Genomic_DNA"/>
</dbReference>
<sequence length="162" mass="17509">MKGVTRLGWTSFAIAAVAIVLDQAVKSWILYGLKLPEIATVPVAGPFHLTMVWNAGVSFGFLRADHDLVRWMLVAFSVIVALMLAGWARRSDRLASAVGLGLVMGGAVGNAIDRARFGAVVDFVDVSRLWFPWVFNVADSAISVGVALLLLDSLRRERPAES</sequence>
<evidence type="ECO:0000256" key="5">
    <source>
        <dbReference type="ARBA" id="ARBA00022750"/>
    </source>
</evidence>
<evidence type="ECO:0000256" key="1">
    <source>
        <dbReference type="ARBA" id="ARBA00006139"/>
    </source>
</evidence>
<evidence type="ECO:0000313" key="12">
    <source>
        <dbReference type="EMBL" id="RAK59175.1"/>
    </source>
</evidence>
<organism evidence="12 13">
    <name type="scientific">Phenylobacterium hankyongense</name>
    <dbReference type="NCBI Taxonomy" id="1813876"/>
    <lineage>
        <taxon>Bacteria</taxon>
        <taxon>Pseudomonadati</taxon>
        <taxon>Pseudomonadota</taxon>
        <taxon>Alphaproteobacteria</taxon>
        <taxon>Caulobacterales</taxon>
        <taxon>Caulobacteraceae</taxon>
        <taxon>Phenylobacterium</taxon>
    </lineage>
</organism>
<comment type="function">
    <text evidence="9 10">This protein specifically catalyzes the removal of signal peptides from prolipoproteins.</text>
</comment>
<feature type="active site" evidence="9">
    <location>
        <position position="122"/>
    </location>
</feature>
<evidence type="ECO:0000256" key="6">
    <source>
        <dbReference type="ARBA" id="ARBA00022801"/>
    </source>
</evidence>
<dbReference type="HAMAP" id="MF_00161">
    <property type="entry name" value="LspA"/>
    <property type="match status" value="1"/>
</dbReference>
<reference evidence="13" key="1">
    <citation type="submission" date="2018-05" db="EMBL/GenBank/DDBJ databases">
        <authorList>
            <person name="Li X."/>
        </authorList>
    </citation>
    <scope>NUCLEOTIDE SEQUENCE [LARGE SCALE GENOMIC DNA]</scope>
    <source>
        <strain evidence="13">HKS-05</strain>
    </source>
</reference>
<dbReference type="PRINTS" id="PR00781">
    <property type="entry name" value="LIPOSIGPTASE"/>
</dbReference>
<evidence type="ECO:0000256" key="7">
    <source>
        <dbReference type="ARBA" id="ARBA00022989"/>
    </source>
</evidence>
<evidence type="ECO:0000313" key="13">
    <source>
        <dbReference type="Proteomes" id="UP000249842"/>
    </source>
</evidence>
<dbReference type="UniPathway" id="UPA00665"/>
<keyword evidence="4 9" id="KW-0812">Transmembrane</keyword>
<dbReference type="OrthoDB" id="9810259at2"/>
<keyword evidence="13" id="KW-1185">Reference proteome</keyword>
<comment type="caution">
    <text evidence="12">The sequence shown here is derived from an EMBL/GenBank/DDBJ whole genome shotgun (WGS) entry which is preliminary data.</text>
</comment>
<keyword evidence="5 9" id="KW-0064">Aspartyl protease</keyword>
<dbReference type="GO" id="GO:0005886">
    <property type="term" value="C:plasma membrane"/>
    <property type="evidence" value="ECO:0007669"/>
    <property type="project" value="UniProtKB-SubCell"/>
</dbReference>
<evidence type="ECO:0000256" key="4">
    <source>
        <dbReference type="ARBA" id="ARBA00022692"/>
    </source>
</evidence>
<keyword evidence="7 9" id="KW-1133">Transmembrane helix</keyword>
<evidence type="ECO:0000256" key="8">
    <source>
        <dbReference type="ARBA" id="ARBA00023136"/>
    </source>
</evidence>
<dbReference type="InterPro" id="IPR001872">
    <property type="entry name" value="Peptidase_A8"/>
</dbReference>
<dbReference type="Proteomes" id="UP000249842">
    <property type="component" value="Unassembled WGS sequence"/>
</dbReference>
<dbReference type="NCBIfam" id="TIGR00077">
    <property type="entry name" value="lspA"/>
    <property type="match status" value="1"/>
</dbReference>
<dbReference type="PROSITE" id="PS00855">
    <property type="entry name" value="SPASE_II"/>
    <property type="match status" value="1"/>
</dbReference>
<dbReference type="GO" id="GO:0004190">
    <property type="term" value="F:aspartic-type endopeptidase activity"/>
    <property type="evidence" value="ECO:0007669"/>
    <property type="project" value="UniProtKB-UniRule"/>
</dbReference>
<comment type="subcellular location">
    <subcellularLocation>
        <location evidence="9">Cell membrane</location>
        <topology evidence="9">Multi-pass membrane protein</topology>
    </subcellularLocation>
</comment>
<dbReference type="AlphaFoldDB" id="A0A328AY20"/>
<evidence type="ECO:0000256" key="10">
    <source>
        <dbReference type="RuleBase" id="RU000594"/>
    </source>
</evidence>
<dbReference type="PANTHER" id="PTHR33695">
    <property type="entry name" value="LIPOPROTEIN SIGNAL PEPTIDASE"/>
    <property type="match status" value="1"/>
</dbReference>
<evidence type="ECO:0000256" key="2">
    <source>
        <dbReference type="ARBA" id="ARBA00022475"/>
    </source>
</evidence>
<name>A0A328AY20_9CAUL</name>
<gene>
    <name evidence="9 12" type="primary">lspA</name>
    <name evidence="12" type="ORF">DJ021_04845</name>
</gene>
<dbReference type="RefSeq" id="WP_111456468.1">
    <property type="nucleotide sequence ID" value="NZ_QFYP01000001.1"/>
</dbReference>